<dbReference type="RefSeq" id="WP_013626243.1">
    <property type="nucleotide sequence ID" value="NC_015172.1"/>
</dbReference>
<dbReference type="Pfam" id="PF04122">
    <property type="entry name" value="CW_binding_2"/>
    <property type="match status" value="3"/>
</dbReference>
<proteinExistence type="predicted"/>
<dbReference type="AlphaFoldDB" id="F0T290"/>
<protein>
    <submittedName>
        <fullName evidence="2">Cell wall binding repeat 2-containing protein</fullName>
    </submittedName>
</protein>
<evidence type="ECO:0000313" key="3">
    <source>
        <dbReference type="Proteomes" id="UP000007488"/>
    </source>
</evidence>
<feature type="signal peptide" evidence="1">
    <location>
        <begin position="1"/>
        <end position="22"/>
    </location>
</feature>
<organism evidence="2 3">
    <name type="scientific">Syntrophobotulus glycolicus (strain DSM 8271 / FlGlyR)</name>
    <dbReference type="NCBI Taxonomy" id="645991"/>
    <lineage>
        <taxon>Bacteria</taxon>
        <taxon>Bacillati</taxon>
        <taxon>Bacillota</taxon>
        <taxon>Clostridia</taxon>
        <taxon>Eubacteriales</taxon>
        <taxon>Desulfitobacteriaceae</taxon>
        <taxon>Syntrophobotulus</taxon>
    </lineage>
</organism>
<sequence>MRKKILALIVSFILIFSFTLPAYALNSPSTTRLTGNDEYATSSAIAQQWGESDYAVLTCGNNFPDALSAAPLAKKYNAPILLTANNDLSEATKQTLMSLYIKHVFIIGGSGIISFDVENQLNSMNIQTTRIYGKDRYDTSVQVAKQLDTPGQFVVCTGTDFADALSIAPIAAIKQIPILFVPRDSLPDSTRSYLSSLTGITTTYVVGDSNIISDKIVNQLPYAERITGSDQYGRNIAINQKFDYLFEENGVCLTTGNNFTNALTGAAFAAKMTAPVFFVKERTPSATKTYYQQKLNNLNTVYVFGDVGVVPDRILNNLSVNNEVQFTEYLSGEIQESVSFNMAKQLNAVVIINGEVITPGNTVNSFMKNLKTSKDIDLFIFNYHTKDTSPAFITVTHFYKKDDTLYLQTYGAETEEGTANPWDQIPTFDSSSICKIDSLTLNPYGFILYTSQDMGSVEYSQQVINQRELFDDMNERFRLSETYLNIFIGNLGLKNEWDSPAEITEKNPFFYWFYLFEDIYTHKMGGRLDAYFEAKDGGWVVVPISSIQETFAQYFDGVTRQMIIDSSQGWYNKELDAVVYGGGRGGEPPKPFVVSYEEKDQTLTINYIFLDVSGAPVNDGIYRLIIEFKPDGSFRYRSNKLL</sequence>
<reference evidence="3" key="2">
    <citation type="submission" date="2011-02" db="EMBL/GenBank/DDBJ databases">
        <title>The complete genome of Syntrophobotulus glycolicus DSM 8271.</title>
        <authorList>
            <person name="Lucas S."/>
            <person name="Copeland A."/>
            <person name="Lapidus A."/>
            <person name="Bruce D."/>
            <person name="Goodwin L."/>
            <person name="Pitluck S."/>
            <person name="Kyrpides N."/>
            <person name="Mavromatis K."/>
            <person name="Pagani I."/>
            <person name="Ivanova N."/>
            <person name="Mikhailova N."/>
            <person name="Chertkov O."/>
            <person name="Held B."/>
            <person name="Detter J.C."/>
            <person name="Tapia R."/>
            <person name="Han C."/>
            <person name="Land M."/>
            <person name="Hauser L."/>
            <person name="Markowitz V."/>
            <person name="Cheng J.-F."/>
            <person name="Hugenholtz P."/>
            <person name="Woyke T."/>
            <person name="Wu D."/>
            <person name="Spring S."/>
            <person name="Schroeder M."/>
            <person name="Brambilla E."/>
            <person name="Klenk H.-P."/>
            <person name="Eisen J.A."/>
        </authorList>
    </citation>
    <scope>NUCLEOTIDE SEQUENCE [LARGE SCALE GENOMIC DNA]</scope>
    <source>
        <strain evidence="3">DSM 8271 / FlGlyR</strain>
    </source>
</reference>
<dbReference type="KEGG" id="sgy:Sgly_3254"/>
<keyword evidence="3" id="KW-1185">Reference proteome</keyword>
<accession>F0T290</accession>
<feature type="chain" id="PRO_5038979012" evidence="1">
    <location>
        <begin position="23"/>
        <end position="642"/>
    </location>
</feature>
<dbReference type="PANTHER" id="PTHR30032">
    <property type="entry name" value="N-ACETYLMURAMOYL-L-ALANINE AMIDASE-RELATED"/>
    <property type="match status" value="1"/>
</dbReference>
<dbReference type="eggNOG" id="COG2247">
    <property type="taxonomic scope" value="Bacteria"/>
</dbReference>
<dbReference type="HOGENOM" id="CLU_426363_0_0_9"/>
<dbReference type="InterPro" id="IPR051922">
    <property type="entry name" value="Bact_Sporulation_Assoc"/>
</dbReference>
<evidence type="ECO:0000256" key="1">
    <source>
        <dbReference type="SAM" id="SignalP"/>
    </source>
</evidence>
<keyword evidence="1" id="KW-0732">Signal</keyword>
<dbReference type="Gene3D" id="3.40.50.12090">
    <property type="match status" value="1"/>
</dbReference>
<dbReference type="Proteomes" id="UP000007488">
    <property type="component" value="Chromosome"/>
</dbReference>
<reference evidence="2 3" key="1">
    <citation type="journal article" date="2011" name="Stand. Genomic Sci.">
        <title>Complete genome sequence of Syntrophobotulus glycolicus type strain (FlGlyR).</title>
        <authorList>
            <person name="Han C."/>
            <person name="Mwirichia R."/>
            <person name="Chertkov O."/>
            <person name="Held B."/>
            <person name="Lapidus A."/>
            <person name="Nolan M."/>
            <person name="Lucas S."/>
            <person name="Hammon N."/>
            <person name="Deshpande S."/>
            <person name="Cheng J.F."/>
            <person name="Tapia R."/>
            <person name="Goodwin L."/>
            <person name="Pitluck S."/>
            <person name="Huntemann M."/>
            <person name="Liolios K."/>
            <person name="Ivanova N."/>
            <person name="Pagani I."/>
            <person name="Mavromatis K."/>
            <person name="Ovchinikova G."/>
            <person name="Pati A."/>
            <person name="Chen A."/>
            <person name="Palaniappan K."/>
            <person name="Land M."/>
            <person name="Hauser L."/>
            <person name="Brambilla E.M."/>
            <person name="Rohde M."/>
            <person name="Spring S."/>
            <person name="Sikorski J."/>
            <person name="Goker M."/>
            <person name="Woyke T."/>
            <person name="Bristow J."/>
            <person name="Eisen J.A."/>
            <person name="Markowitz V."/>
            <person name="Hugenholtz P."/>
            <person name="Kyrpides N.C."/>
            <person name="Klenk H.P."/>
            <person name="Detter J.C."/>
        </authorList>
    </citation>
    <scope>NUCLEOTIDE SEQUENCE [LARGE SCALE GENOMIC DNA]</scope>
    <source>
        <strain evidence="3">DSM 8271 / FlGlyR</strain>
    </source>
</reference>
<dbReference type="PANTHER" id="PTHR30032:SF8">
    <property type="entry name" value="GERMINATION-SPECIFIC N-ACETYLMURAMOYL-L-ALANINE AMIDASE"/>
    <property type="match status" value="1"/>
</dbReference>
<evidence type="ECO:0000313" key="2">
    <source>
        <dbReference type="EMBL" id="ADY57518.1"/>
    </source>
</evidence>
<dbReference type="InterPro" id="IPR007253">
    <property type="entry name" value="Cell_wall-bd_2"/>
</dbReference>
<name>F0T290_SYNGF</name>
<dbReference type="STRING" id="645991.Sgly_3254"/>
<dbReference type="OrthoDB" id="189537at2"/>
<gene>
    <name evidence="2" type="ordered locus">Sgly_3254</name>
</gene>
<dbReference type="EMBL" id="CP002547">
    <property type="protein sequence ID" value="ADY57518.1"/>
    <property type="molecule type" value="Genomic_DNA"/>
</dbReference>